<evidence type="ECO:0000256" key="1">
    <source>
        <dbReference type="SAM" id="Phobius"/>
    </source>
</evidence>
<gene>
    <name evidence="2" type="ORF">MNB_SV-13-1670</name>
</gene>
<protein>
    <submittedName>
        <fullName evidence="2">Methyl-accepting chemotaxis protein (TlpA)</fullName>
    </submittedName>
</protein>
<sequence>MFKNSSIKTKIIFIVSLAILLSSVFIAFLSIYSIKEASKERIQKYKIEAYQEVQSDLTNFSSIAMSIVKHYYKLSDKDKIKDVVKDYIDEQSDYLFSILEGQYKKYEPLLEEEELKALLIHTIKSTRYGKVVIFG</sequence>
<organism evidence="2">
    <name type="scientific">hydrothermal vent metagenome</name>
    <dbReference type="NCBI Taxonomy" id="652676"/>
    <lineage>
        <taxon>unclassified sequences</taxon>
        <taxon>metagenomes</taxon>
        <taxon>ecological metagenomes</taxon>
    </lineage>
</organism>
<keyword evidence="1" id="KW-1133">Transmembrane helix</keyword>
<reference evidence="2" key="1">
    <citation type="submission" date="2016-10" db="EMBL/GenBank/DDBJ databases">
        <authorList>
            <person name="de Groot N.N."/>
        </authorList>
    </citation>
    <scope>NUCLEOTIDE SEQUENCE</scope>
</reference>
<dbReference type="AlphaFoldDB" id="A0A1W1CDD7"/>
<dbReference type="EMBL" id="FPHM01000081">
    <property type="protein sequence ID" value="SFV63870.1"/>
    <property type="molecule type" value="Genomic_DNA"/>
</dbReference>
<keyword evidence="1" id="KW-0812">Transmembrane</keyword>
<accession>A0A1W1CDD7</accession>
<proteinExistence type="predicted"/>
<name>A0A1W1CDD7_9ZZZZ</name>
<keyword evidence="1" id="KW-0472">Membrane</keyword>
<evidence type="ECO:0000313" key="2">
    <source>
        <dbReference type="EMBL" id="SFV63870.1"/>
    </source>
</evidence>
<feature type="transmembrane region" description="Helical" evidence="1">
    <location>
        <begin position="12"/>
        <end position="34"/>
    </location>
</feature>